<dbReference type="GO" id="GO:0008657">
    <property type="term" value="F:DNA topoisomerase type II (double strand cut, ATP-hydrolyzing) inhibitor activity"/>
    <property type="evidence" value="ECO:0007669"/>
    <property type="project" value="UniProtKB-UniRule"/>
</dbReference>
<comment type="caution">
    <text evidence="5">The sequence shown here is derived from an EMBL/GenBank/DDBJ whole genome shotgun (WGS) entry which is preliminary data.</text>
</comment>
<dbReference type="NCBIfam" id="NF002362">
    <property type="entry name" value="PRK01343.1"/>
    <property type="match status" value="1"/>
</dbReference>
<feature type="compositionally biased region" description="Low complexity" evidence="4">
    <location>
        <begin position="11"/>
        <end position="20"/>
    </location>
</feature>
<evidence type="ECO:0000256" key="3">
    <source>
        <dbReference type="HAMAP-Rule" id="MF_00649"/>
    </source>
</evidence>
<keyword evidence="6" id="KW-1185">Reference proteome</keyword>
<comment type="similarity">
    <text evidence="3">Belongs to the DNA gyrase inhibitor YacG family.</text>
</comment>
<dbReference type="Pfam" id="PF03884">
    <property type="entry name" value="YacG"/>
    <property type="match status" value="1"/>
</dbReference>
<evidence type="ECO:0000256" key="2">
    <source>
        <dbReference type="ARBA" id="ARBA00022833"/>
    </source>
</evidence>
<dbReference type="InterPro" id="IPR005584">
    <property type="entry name" value="DNA_gyrase_inhibitor_YacG"/>
</dbReference>
<dbReference type="Gene3D" id="3.30.50.10">
    <property type="entry name" value="Erythroid Transcription Factor GATA-1, subunit A"/>
    <property type="match status" value="1"/>
</dbReference>
<feature type="binding site" evidence="3">
    <location>
        <position position="36"/>
    </location>
    <ligand>
        <name>Zn(2+)</name>
        <dbReference type="ChEBI" id="CHEBI:29105"/>
    </ligand>
</feature>
<dbReference type="GO" id="GO:0008270">
    <property type="term" value="F:zinc ion binding"/>
    <property type="evidence" value="ECO:0007669"/>
    <property type="project" value="UniProtKB-UniRule"/>
</dbReference>
<reference evidence="5 6" key="1">
    <citation type="submission" date="2019-03" db="EMBL/GenBank/DDBJ databases">
        <title>Genomic Encyclopedia of Type Strains, Phase IV (KMG-IV): sequencing the most valuable type-strain genomes for metagenomic binning, comparative biology and taxonomic classification.</title>
        <authorList>
            <person name="Goeker M."/>
        </authorList>
    </citation>
    <scope>NUCLEOTIDE SEQUENCE [LARGE SCALE GENOMIC DNA]</scope>
    <source>
        <strain evidence="5 6">DSM 22958</strain>
    </source>
</reference>
<keyword evidence="1 3" id="KW-0479">Metal-binding</keyword>
<comment type="function">
    <text evidence="3">Inhibits all the catalytic activities of DNA gyrase by preventing its interaction with DNA. Acts by binding directly to the C-terminal domain of GyrB, which probably disrupts DNA binding by the gyrase.</text>
</comment>
<accession>A0A4R2GQD4</accession>
<dbReference type="OrthoDB" id="9809663at2"/>
<feature type="binding site" evidence="3">
    <location>
        <position position="51"/>
    </location>
    <ligand>
        <name>Zn(2+)</name>
        <dbReference type="ChEBI" id="CHEBI:29105"/>
    </ligand>
</feature>
<name>A0A4R2GQD4_9HYPH</name>
<evidence type="ECO:0000256" key="1">
    <source>
        <dbReference type="ARBA" id="ARBA00022723"/>
    </source>
</evidence>
<feature type="binding site" evidence="3">
    <location>
        <position position="39"/>
    </location>
    <ligand>
        <name>Zn(2+)</name>
        <dbReference type="ChEBI" id="CHEBI:29105"/>
    </ligand>
</feature>
<dbReference type="PANTHER" id="PTHR36150">
    <property type="entry name" value="DNA GYRASE INHIBITOR YACG"/>
    <property type="match status" value="1"/>
</dbReference>
<evidence type="ECO:0000313" key="6">
    <source>
        <dbReference type="Proteomes" id="UP000294881"/>
    </source>
</evidence>
<protein>
    <recommendedName>
        <fullName evidence="3">DNA gyrase inhibitor YacG</fullName>
    </recommendedName>
</protein>
<dbReference type="EMBL" id="SLWL01000010">
    <property type="protein sequence ID" value="TCO12015.1"/>
    <property type="molecule type" value="Genomic_DNA"/>
</dbReference>
<comment type="cofactor">
    <cofactor evidence="3">
        <name>Zn(2+)</name>
        <dbReference type="ChEBI" id="CHEBI:29105"/>
    </cofactor>
    <text evidence="3">Binds 1 zinc ion.</text>
</comment>
<dbReference type="AlphaFoldDB" id="A0A4R2GQD4"/>
<keyword evidence="2 3" id="KW-0862">Zinc</keyword>
<dbReference type="RefSeq" id="WP_132008027.1">
    <property type="nucleotide sequence ID" value="NZ_JBHUNN010000002.1"/>
</dbReference>
<dbReference type="Proteomes" id="UP000294881">
    <property type="component" value="Unassembled WGS sequence"/>
</dbReference>
<gene>
    <name evidence="3" type="primary">yacG</name>
    <name evidence="5" type="ORF">EV666_11053</name>
</gene>
<organism evidence="5 6">
    <name type="scientific">Camelimonas lactis</name>
    <dbReference type="NCBI Taxonomy" id="659006"/>
    <lineage>
        <taxon>Bacteria</taxon>
        <taxon>Pseudomonadati</taxon>
        <taxon>Pseudomonadota</taxon>
        <taxon>Alphaproteobacteria</taxon>
        <taxon>Hyphomicrobiales</taxon>
        <taxon>Chelatococcaceae</taxon>
        <taxon>Camelimonas</taxon>
    </lineage>
</organism>
<feature type="region of interest" description="Disordered" evidence="4">
    <location>
        <begin position="1"/>
        <end position="46"/>
    </location>
</feature>
<comment type="subunit">
    <text evidence="3">Interacts with GyrB.</text>
</comment>
<dbReference type="GO" id="GO:0006355">
    <property type="term" value="P:regulation of DNA-templated transcription"/>
    <property type="evidence" value="ECO:0007669"/>
    <property type="project" value="InterPro"/>
</dbReference>
<dbReference type="PANTHER" id="PTHR36150:SF1">
    <property type="entry name" value="DNA GYRASE INHIBITOR YACG"/>
    <property type="match status" value="1"/>
</dbReference>
<feature type="binding site" evidence="3">
    <location>
        <position position="55"/>
    </location>
    <ligand>
        <name>Zn(2+)</name>
        <dbReference type="ChEBI" id="CHEBI:29105"/>
    </ligand>
</feature>
<dbReference type="SUPFAM" id="SSF57716">
    <property type="entry name" value="Glucocorticoid receptor-like (DNA-binding domain)"/>
    <property type="match status" value="1"/>
</dbReference>
<sequence>MAHDELKQDNQPQGGPAAGKSAGGQAKGPATPRAPCPVCGKPASAAHDPFCSARCADVDLNRWLTGSYAIPGRPLADEEEAD</sequence>
<dbReference type="HAMAP" id="MF_00649">
    <property type="entry name" value="DNA_gyrase_inhibitor_YacG"/>
    <property type="match status" value="1"/>
</dbReference>
<proteinExistence type="inferred from homology"/>
<evidence type="ECO:0000313" key="5">
    <source>
        <dbReference type="EMBL" id="TCO12015.1"/>
    </source>
</evidence>
<evidence type="ECO:0000256" key="4">
    <source>
        <dbReference type="SAM" id="MobiDB-lite"/>
    </source>
</evidence>
<dbReference type="InterPro" id="IPR013088">
    <property type="entry name" value="Znf_NHR/GATA"/>
</dbReference>